<dbReference type="InterPro" id="IPR002347">
    <property type="entry name" value="SDR_fam"/>
</dbReference>
<evidence type="ECO:0000313" key="4">
    <source>
        <dbReference type="Proteomes" id="UP000294881"/>
    </source>
</evidence>
<dbReference type="NCBIfam" id="NF005559">
    <property type="entry name" value="PRK07231.1"/>
    <property type="match status" value="1"/>
</dbReference>
<keyword evidence="4" id="KW-1185">Reference proteome</keyword>
<dbReference type="PANTHER" id="PTHR24321">
    <property type="entry name" value="DEHYDROGENASES, SHORT CHAIN"/>
    <property type="match status" value="1"/>
</dbReference>
<dbReference type="Pfam" id="PF13561">
    <property type="entry name" value="adh_short_C2"/>
    <property type="match status" value="1"/>
</dbReference>
<dbReference type="GO" id="GO:0016491">
    <property type="term" value="F:oxidoreductase activity"/>
    <property type="evidence" value="ECO:0007669"/>
    <property type="project" value="UniProtKB-KW"/>
</dbReference>
<dbReference type="EMBL" id="SLWL01000013">
    <property type="protein sequence ID" value="TCO11171.1"/>
    <property type="molecule type" value="Genomic_DNA"/>
</dbReference>
<dbReference type="RefSeq" id="WP_132009192.1">
    <property type="nucleotide sequence ID" value="NZ_JBHUNN010000002.1"/>
</dbReference>
<dbReference type="AlphaFoldDB" id="A0A4R2GPA6"/>
<evidence type="ECO:0000256" key="1">
    <source>
        <dbReference type="ARBA" id="ARBA00006484"/>
    </source>
</evidence>
<comment type="caution">
    <text evidence="3">The sequence shown here is derived from an EMBL/GenBank/DDBJ whole genome shotgun (WGS) entry which is preliminary data.</text>
</comment>
<protein>
    <submittedName>
        <fullName evidence="3">NAD(P)-dependent dehydrogenase (Short-subunit alcohol dehydrogenase family)</fullName>
    </submittedName>
</protein>
<sequence length="275" mass="28283">MQEGDPVAVRPRAWMRQSQLDGLAALVAGGGSGIGEETARIIAANGGKVVVADIRGEAADRVAAAIVADGGAAVAVAMDVAEQADIDAAVAAGVAAWGRLDILVNAAALVKAGRVEDSDLEVWRRSFRVNVEGAIMLARACLPHLRQSPCGSVVNIASLAGIGAYPNGGPYGVSKAALIALTKTMALEWVDHGVRVNVVSPGTVETPLMRAVLSPEDISQRAARIPMGRLGRPSELADTIVFLASPMASFITGQNLNCDGGLSQALMAQKFNANL</sequence>
<dbReference type="InterPro" id="IPR036291">
    <property type="entry name" value="NAD(P)-bd_dom_sf"/>
</dbReference>
<dbReference type="InterPro" id="IPR020904">
    <property type="entry name" value="Sc_DH/Rdtase_CS"/>
</dbReference>
<comment type="similarity">
    <text evidence="1">Belongs to the short-chain dehydrogenases/reductases (SDR) family.</text>
</comment>
<dbReference type="PROSITE" id="PS00061">
    <property type="entry name" value="ADH_SHORT"/>
    <property type="match status" value="1"/>
</dbReference>
<reference evidence="3 4" key="1">
    <citation type="submission" date="2019-03" db="EMBL/GenBank/DDBJ databases">
        <title>Genomic Encyclopedia of Type Strains, Phase IV (KMG-IV): sequencing the most valuable type-strain genomes for metagenomic binning, comparative biology and taxonomic classification.</title>
        <authorList>
            <person name="Goeker M."/>
        </authorList>
    </citation>
    <scope>NUCLEOTIDE SEQUENCE [LARGE SCALE GENOMIC DNA]</scope>
    <source>
        <strain evidence="3 4">DSM 22958</strain>
    </source>
</reference>
<dbReference type="SUPFAM" id="SSF51735">
    <property type="entry name" value="NAD(P)-binding Rossmann-fold domains"/>
    <property type="match status" value="1"/>
</dbReference>
<evidence type="ECO:0000256" key="2">
    <source>
        <dbReference type="ARBA" id="ARBA00023002"/>
    </source>
</evidence>
<dbReference type="FunFam" id="3.40.50.720:FF:000084">
    <property type="entry name" value="Short-chain dehydrogenase reductase"/>
    <property type="match status" value="1"/>
</dbReference>
<accession>A0A4R2GPA6</accession>
<dbReference type="CDD" id="cd05233">
    <property type="entry name" value="SDR_c"/>
    <property type="match status" value="1"/>
</dbReference>
<dbReference type="PRINTS" id="PR00081">
    <property type="entry name" value="GDHRDH"/>
</dbReference>
<dbReference type="Proteomes" id="UP000294881">
    <property type="component" value="Unassembled WGS sequence"/>
</dbReference>
<dbReference type="Gene3D" id="3.40.50.720">
    <property type="entry name" value="NAD(P)-binding Rossmann-like Domain"/>
    <property type="match status" value="1"/>
</dbReference>
<name>A0A4R2GPA6_9HYPH</name>
<keyword evidence="2" id="KW-0560">Oxidoreductase</keyword>
<gene>
    <name evidence="3" type="ORF">EV666_1137</name>
</gene>
<evidence type="ECO:0000313" key="3">
    <source>
        <dbReference type="EMBL" id="TCO11171.1"/>
    </source>
</evidence>
<dbReference type="PANTHER" id="PTHR24321:SF8">
    <property type="entry name" value="ESTRADIOL 17-BETA-DEHYDROGENASE 8-RELATED"/>
    <property type="match status" value="1"/>
</dbReference>
<dbReference type="OrthoDB" id="9805986at2"/>
<proteinExistence type="inferred from homology"/>
<dbReference type="PRINTS" id="PR00080">
    <property type="entry name" value="SDRFAMILY"/>
</dbReference>
<organism evidence="3 4">
    <name type="scientific">Camelimonas lactis</name>
    <dbReference type="NCBI Taxonomy" id="659006"/>
    <lineage>
        <taxon>Bacteria</taxon>
        <taxon>Pseudomonadati</taxon>
        <taxon>Pseudomonadota</taxon>
        <taxon>Alphaproteobacteria</taxon>
        <taxon>Hyphomicrobiales</taxon>
        <taxon>Chelatococcaceae</taxon>
        <taxon>Camelimonas</taxon>
    </lineage>
</organism>